<dbReference type="Proteomes" id="UP000179157">
    <property type="component" value="Unassembled WGS sequence"/>
</dbReference>
<evidence type="ECO:0000313" key="2">
    <source>
        <dbReference type="EMBL" id="OGF53547.1"/>
    </source>
</evidence>
<name>A0A1F5UQX1_FRAXR</name>
<dbReference type="SUPFAM" id="SSF89447">
    <property type="entry name" value="AbrB/MazE/MraZ-like"/>
    <property type="match status" value="1"/>
</dbReference>
<reference evidence="2 3" key="1">
    <citation type="journal article" date="2016" name="Nat. Commun.">
        <title>Thousands of microbial genomes shed light on interconnected biogeochemical processes in an aquifer system.</title>
        <authorList>
            <person name="Anantharaman K."/>
            <person name="Brown C.T."/>
            <person name="Hug L.A."/>
            <person name="Sharon I."/>
            <person name="Castelle C.J."/>
            <person name="Probst A.J."/>
            <person name="Thomas B.C."/>
            <person name="Singh A."/>
            <person name="Wilkins M.J."/>
            <person name="Karaoz U."/>
            <person name="Brodie E.L."/>
            <person name="Williams K.H."/>
            <person name="Hubbard S.S."/>
            <person name="Banfield J.F."/>
        </authorList>
    </citation>
    <scope>NUCLEOTIDE SEQUENCE [LARGE SCALE GENOMIC DNA]</scope>
    <source>
        <strain evidence="3">RBG_16_55_9</strain>
    </source>
</reference>
<dbReference type="InterPro" id="IPR007159">
    <property type="entry name" value="SpoVT-AbrB_dom"/>
</dbReference>
<dbReference type="AlphaFoldDB" id="A0A1F5UQX1"/>
<sequence length="75" mass="8736">MKGRQVVIPKELFEELDLKEGDYLEARVKRGQLVYAPKKLIDRDIAEALQDIEEGRVYGPFDSVQEWLESLKKKS</sequence>
<evidence type="ECO:0000259" key="1">
    <source>
        <dbReference type="Pfam" id="PF04014"/>
    </source>
</evidence>
<feature type="domain" description="SpoVT-AbrB" evidence="1">
    <location>
        <begin position="5"/>
        <end position="37"/>
    </location>
</feature>
<proteinExistence type="predicted"/>
<organism evidence="2 3">
    <name type="scientific">Fraserbacteria sp. (strain RBG_16_55_9)</name>
    <dbReference type="NCBI Taxonomy" id="1817864"/>
    <lineage>
        <taxon>Bacteria</taxon>
        <taxon>Candidatus Fraseribacteriota</taxon>
    </lineage>
</organism>
<gene>
    <name evidence="2" type="ORF">A2Z21_07570</name>
</gene>
<dbReference type="STRING" id="1817864.A2Z21_07570"/>
<protein>
    <recommendedName>
        <fullName evidence="1">SpoVT-AbrB domain-containing protein</fullName>
    </recommendedName>
</protein>
<dbReference type="EMBL" id="MFGX01000102">
    <property type="protein sequence ID" value="OGF53547.1"/>
    <property type="molecule type" value="Genomic_DNA"/>
</dbReference>
<comment type="caution">
    <text evidence="2">The sequence shown here is derived from an EMBL/GenBank/DDBJ whole genome shotgun (WGS) entry which is preliminary data.</text>
</comment>
<dbReference type="Pfam" id="PF04014">
    <property type="entry name" value="MazE_antitoxin"/>
    <property type="match status" value="1"/>
</dbReference>
<dbReference type="GO" id="GO:0003677">
    <property type="term" value="F:DNA binding"/>
    <property type="evidence" value="ECO:0007669"/>
    <property type="project" value="InterPro"/>
</dbReference>
<dbReference type="Gene3D" id="2.10.260.10">
    <property type="match status" value="1"/>
</dbReference>
<dbReference type="NCBIfam" id="TIGR01439">
    <property type="entry name" value="lp_hng_hel_AbrB"/>
    <property type="match status" value="1"/>
</dbReference>
<evidence type="ECO:0000313" key="3">
    <source>
        <dbReference type="Proteomes" id="UP000179157"/>
    </source>
</evidence>
<dbReference type="InterPro" id="IPR037914">
    <property type="entry name" value="SpoVT-AbrB_sf"/>
</dbReference>
<accession>A0A1F5UQX1</accession>